<evidence type="ECO:0000313" key="2">
    <source>
        <dbReference type="EMBL" id="KAJ4394173.1"/>
    </source>
</evidence>
<dbReference type="Gene3D" id="1.10.510.10">
    <property type="entry name" value="Transferase(Phosphotransferase) domain 1"/>
    <property type="match status" value="1"/>
</dbReference>
<dbReference type="GO" id="GO:0004674">
    <property type="term" value="F:protein serine/threonine kinase activity"/>
    <property type="evidence" value="ECO:0007669"/>
    <property type="project" value="TreeGrafter"/>
</dbReference>
<sequence length="570" mass="65120">MPSNTVYWSHTKRDEEMVAWWSSPKRQECFLTPSPSNSPPPEEVSERNTFAQSGSSFLCFNKDSELAQQLLAEMRQSKLTNVGNIPRDNLAKLLTVEMVQHELKDFAGNRTVREIAEKIAMPGLTFSGIFAILVLMKKTFQISGFLSQTFPTVPIHQDCGISDYDLPLVMMYDESKRQIVLRRGDYPEAHLDCFDGFTAEEIMAFEKWQWSVLDEDHFRHLKSAGSHNRCERWHYNFSPNEQIPLVRPNGLSDSVLMRAMVGKDTDKAGSNGEVSLWALKDLTRSRPMPDGTGNINLNCQLVAVKKSRESQSFLSERRAAALISADSHPHIVPLLFSFSHMQQSYLVLPWASLNLADYWKENEIYLQNEPHMEYSRVLWVAEQCEGLADALRYIHRFVSASPDGSTRVISYHHGNIKPENILVYYSSHQRPVLQLADFGNSTCTAEVDLNGRPHNTHHIAGDYTAPEVYFGEPVSSKSDVWSLCCVFLDFIEWLMPSQSAPGQPKRVLTDFEENWGYVQGREAFVDWRRSRVESGPEDVATYFFDTSTGELSLWIDTVSEPLNKHWFLRL</sequence>
<accession>A0A9W8YZ62</accession>
<keyword evidence="3" id="KW-1185">Reference proteome</keyword>
<feature type="domain" description="Protein kinase" evidence="1">
    <location>
        <begin position="260"/>
        <end position="570"/>
    </location>
</feature>
<dbReference type="GO" id="GO:0005524">
    <property type="term" value="F:ATP binding"/>
    <property type="evidence" value="ECO:0007669"/>
    <property type="project" value="InterPro"/>
</dbReference>
<evidence type="ECO:0000259" key="1">
    <source>
        <dbReference type="PROSITE" id="PS50011"/>
    </source>
</evidence>
<dbReference type="SMART" id="SM00220">
    <property type="entry name" value="S_TKc"/>
    <property type="match status" value="1"/>
</dbReference>
<dbReference type="Pfam" id="PF00069">
    <property type="entry name" value="Pkinase"/>
    <property type="match status" value="1"/>
</dbReference>
<organism evidence="2 3">
    <name type="scientific">Gnomoniopsis smithogilvyi</name>
    <dbReference type="NCBI Taxonomy" id="1191159"/>
    <lineage>
        <taxon>Eukaryota</taxon>
        <taxon>Fungi</taxon>
        <taxon>Dikarya</taxon>
        <taxon>Ascomycota</taxon>
        <taxon>Pezizomycotina</taxon>
        <taxon>Sordariomycetes</taxon>
        <taxon>Sordariomycetidae</taxon>
        <taxon>Diaporthales</taxon>
        <taxon>Gnomoniaceae</taxon>
        <taxon>Gnomoniopsis</taxon>
    </lineage>
</organism>
<dbReference type="AlphaFoldDB" id="A0A9W8YZ62"/>
<comment type="caution">
    <text evidence="2">The sequence shown here is derived from an EMBL/GenBank/DDBJ whole genome shotgun (WGS) entry which is preliminary data.</text>
</comment>
<dbReference type="CDD" id="cd00180">
    <property type="entry name" value="PKc"/>
    <property type="match status" value="1"/>
</dbReference>
<dbReference type="InterPro" id="IPR000719">
    <property type="entry name" value="Prot_kinase_dom"/>
</dbReference>
<dbReference type="PANTHER" id="PTHR24359:SF1">
    <property type="entry name" value="INHIBITOR OF NUCLEAR FACTOR KAPPA-B KINASE EPSILON SUBUNIT HOMOLOG 1-RELATED"/>
    <property type="match status" value="1"/>
</dbReference>
<evidence type="ECO:0000313" key="3">
    <source>
        <dbReference type="Proteomes" id="UP001140453"/>
    </source>
</evidence>
<dbReference type="PANTHER" id="PTHR24359">
    <property type="entry name" value="SERINE/THREONINE-PROTEIN KINASE SBK1"/>
    <property type="match status" value="1"/>
</dbReference>
<dbReference type="OrthoDB" id="248923at2759"/>
<gene>
    <name evidence="2" type="ORF">N0V93_003390</name>
</gene>
<dbReference type="Proteomes" id="UP001140453">
    <property type="component" value="Unassembled WGS sequence"/>
</dbReference>
<dbReference type="PROSITE" id="PS50011">
    <property type="entry name" value="PROTEIN_KINASE_DOM"/>
    <property type="match status" value="1"/>
</dbReference>
<dbReference type="EMBL" id="JAPEVB010000002">
    <property type="protein sequence ID" value="KAJ4394173.1"/>
    <property type="molecule type" value="Genomic_DNA"/>
</dbReference>
<dbReference type="SUPFAM" id="SSF56112">
    <property type="entry name" value="Protein kinase-like (PK-like)"/>
    <property type="match status" value="1"/>
</dbReference>
<protein>
    <recommendedName>
        <fullName evidence="1">Protein kinase domain-containing protein</fullName>
    </recommendedName>
</protein>
<reference evidence="2" key="1">
    <citation type="submission" date="2022-10" db="EMBL/GenBank/DDBJ databases">
        <title>Tapping the CABI collections for fungal endophytes: first genome assemblies for Collariella, Neodidymelliopsis, Ascochyta clinopodiicola, Didymella pomorum, Didymosphaeria variabile, Neocosmospora piperis and Neocucurbitaria cava.</title>
        <authorList>
            <person name="Hill R."/>
        </authorList>
    </citation>
    <scope>NUCLEOTIDE SEQUENCE</scope>
    <source>
        <strain evidence="2">IMI 355082</strain>
    </source>
</reference>
<name>A0A9W8YZ62_9PEZI</name>
<dbReference type="InterPro" id="IPR011009">
    <property type="entry name" value="Kinase-like_dom_sf"/>
</dbReference>
<proteinExistence type="predicted"/>